<evidence type="ECO:0000256" key="6">
    <source>
        <dbReference type="ARBA" id="ARBA00022803"/>
    </source>
</evidence>
<dbReference type="PROSITE" id="PS50005">
    <property type="entry name" value="TPR"/>
    <property type="match status" value="1"/>
</dbReference>
<dbReference type="PANTHER" id="PTHR45641:SF19">
    <property type="entry name" value="NEPHROCYSTIN-3"/>
    <property type="match status" value="1"/>
</dbReference>
<sequence length="545" mass="63392">MAAATLTVSTEKREDNLETYSLVWLEPAVNKVKEFIEAQSRLRKLINHLQTFEDVEQCESYIKSVSKENRIIFISNDRLGQEVVPRIHLLRQIFTIYIFKSDNKRSNDWTKNFEKVKGIGMQLNGLVDQILSDQTTRTRTKVDEMFSINIFNTKSHQEKSTTGLNGQFVYSQLLIDRLLSMKPKTTDRNEFISLCKTYYKDNSSELSIIQEFENDYVPNRALWWYTRESFLYRLMNKSLRTQDIDLLFLFRFFIRDIHQQLQELQCSTPLRVYRGQVVSNDELETLKTSLGQFISMNSFLSTSLDRRLALSFLTSSTVSGDFQRVLFEIDLDPTLEGIKPFANITSNSFFADEQEVLIMLGSIFQLVKIDYQDRVCIVQMTLCSDKDNSLKPIYDYMKNEYDDYDGGDTESSVFSFEEKNFQQAFECHQKSLMIRQKHLPTDHPDIGSSVHCIAGIYLCLNYPDLALQYYNKALEIYQKSLPSQHQDIAMAHYNLGLLYAGKEEFQQALTNFQKASSIFHVTLPSTHPFIGIVSQDIQRMSDKLK</sequence>
<dbReference type="PROSITE" id="PS51996">
    <property type="entry name" value="TR_MART"/>
    <property type="match status" value="1"/>
</dbReference>
<keyword evidence="5" id="KW-0677">Repeat</keyword>
<dbReference type="InterPro" id="IPR011990">
    <property type="entry name" value="TPR-like_helical_dom_sf"/>
</dbReference>
<gene>
    <name evidence="10" type="ORF">QYT958_LOCUS9608</name>
</gene>
<name>A0A821A1V0_9BILA</name>
<dbReference type="EC" id="2.4.2.31" evidence="9"/>
<feature type="repeat" description="TPR" evidence="8">
    <location>
        <begin position="489"/>
        <end position="522"/>
    </location>
</feature>
<keyword evidence="9" id="KW-0520">NAD</keyword>
<dbReference type="Gene3D" id="3.90.176.10">
    <property type="entry name" value="Toxin ADP-ribosyltransferase, Chain A, domain 1"/>
    <property type="match status" value="1"/>
</dbReference>
<dbReference type="Gene3D" id="1.25.40.10">
    <property type="entry name" value="Tetratricopeptide repeat domain"/>
    <property type="match status" value="2"/>
</dbReference>
<comment type="caution">
    <text evidence="10">The sequence shown here is derived from an EMBL/GenBank/DDBJ whole genome shotgun (WGS) entry which is preliminary data.</text>
</comment>
<dbReference type="PANTHER" id="PTHR45641">
    <property type="entry name" value="TETRATRICOPEPTIDE REPEAT PROTEIN (AFU_ORTHOLOGUE AFUA_6G03870)"/>
    <property type="match status" value="1"/>
</dbReference>
<dbReference type="GO" id="GO:0106274">
    <property type="term" value="F:NAD+-protein-arginine ADP-ribosyltransferase activity"/>
    <property type="evidence" value="ECO:0007669"/>
    <property type="project" value="UniProtKB-EC"/>
</dbReference>
<evidence type="ECO:0000256" key="7">
    <source>
        <dbReference type="ARBA" id="ARBA00047597"/>
    </source>
</evidence>
<dbReference type="Pfam" id="PF01129">
    <property type="entry name" value="ART"/>
    <property type="match status" value="1"/>
</dbReference>
<dbReference type="InterPro" id="IPR019734">
    <property type="entry name" value="TPR_rpt"/>
</dbReference>
<dbReference type="Pfam" id="PF13424">
    <property type="entry name" value="TPR_12"/>
    <property type="match status" value="1"/>
</dbReference>
<comment type="catalytic activity">
    <reaction evidence="7 9">
        <text>L-arginyl-[protein] + NAD(+) = N(omega)-(ADP-D-ribosyl)-L-arginyl-[protein] + nicotinamide + H(+)</text>
        <dbReference type="Rhea" id="RHEA:19149"/>
        <dbReference type="Rhea" id="RHEA-COMP:10532"/>
        <dbReference type="Rhea" id="RHEA-COMP:15087"/>
        <dbReference type="ChEBI" id="CHEBI:15378"/>
        <dbReference type="ChEBI" id="CHEBI:17154"/>
        <dbReference type="ChEBI" id="CHEBI:29965"/>
        <dbReference type="ChEBI" id="CHEBI:57540"/>
        <dbReference type="ChEBI" id="CHEBI:142554"/>
        <dbReference type="EC" id="2.4.2.31"/>
    </reaction>
</comment>
<dbReference type="GO" id="GO:0016779">
    <property type="term" value="F:nucleotidyltransferase activity"/>
    <property type="evidence" value="ECO:0007669"/>
    <property type="project" value="UniProtKB-KW"/>
</dbReference>
<reference evidence="10" key="1">
    <citation type="submission" date="2021-02" db="EMBL/GenBank/DDBJ databases">
        <authorList>
            <person name="Nowell W R."/>
        </authorList>
    </citation>
    <scope>NUCLEOTIDE SEQUENCE</scope>
</reference>
<accession>A0A821A1V0</accession>
<dbReference type="SUPFAM" id="SSF48452">
    <property type="entry name" value="TPR-like"/>
    <property type="match status" value="1"/>
</dbReference>
<evidence type="ECO:0000313" key="11">
    <source>
        <dbReference type="Proteomes" id="UP000663848"/>
    </source>
</evidence>
<dbReference type="EMBL" id="CAJOBR010001028">
    <property type="protein sequence ID" value="CAF4570658.1"/>
    <property type="molecule type" value="Genomic_DNA"/>
</dbReference>
<evidence type="ECO:0000256" key="8">
    <source>
        <dbReference type="PROSITE-ProRule" id="PRU00339"/>
    </source>
</evidence>
<keyword evidence="4" id="KW-0548">Nucleotidyltransferase</keyword>
<keyword evidence="3 9" id="KW-0808">Transferase</keyword>
<proteinExistence type="inferred from homology"/>
<evidence type="ECO:0000256" key="1">
    <source>
        <dbReference type="ARBA" id="ARBA00009558"/>
    </source>
</evidence>
<dbReference type="Proteomes" id="UP000663848">
    <property type="component" value="Unassembled WGS sequence"/>
</dbReference>
<keyword evidence="9" id="KW-0521">NADP</keyword>
<keyword evidence="2 9" id="KW-0328">Glycosyltransferase</keyword>
<evidence type="ECO:0000256" key="2">
    <source>
        <dbReference type="ARBA" id="ARBA00022676"/>
    </source>
</evidence>
<evidence type="ECO:0000313" key="10">
    <source>
        <dbReference type="EMBL" id="CAF4570658.1"/>
    </source>
</evidence>
<dbReference type="SUPFAM" id="SSF56399">
    <property type="entry name" value="ADP-ribosylation"/>
    <property type="match status" value="1"/>
</dbReference>
<evidence type="ECO:0000256" key="4">
    <source>
        <dbReference type="ARBA" id="ARBA00022695"/>
    </source>
</evidence>
<keyword evidence="6 8" id="KW-0802">TPR repeat</keyword>
<evidence type="ECO:0000256" key="3">
    <source>
        <dbReference type="ARBA" id="ARBA00022679"/>
    </source>
</evidence>
<evidence type="ECO:0000256" key="5">
    <source>
        <dbReference type="ARBA" id="ARBA00022737"/>
    </source>
</evidence>
<protein>
    <recommendedName>
        <fullName evidence="9">NAD(P)(+)--arginine ADP-ribosyltransferase</fullName>
        <ecNumber evidence="9">2.4.2.31</ecNumber>
    </recommendedName>
    <alternativeName>
        <fullName evidence="9">Mono(ADP-ribosyl)transferase</fullName>
    </alternativeName>
</protein>
<comment type="similarity">
    <text evidence="1 9">Belongs to the Arg-specific ADP-ribosyltransferase family.</text>
</comment>
<dbReference type="AlphaFoldDB" id="A0A821A1V0"/>
<organism evidence="10 11">
    <name type="scientific">Rotaria socialis</name>
    <dbReference type="NCBI Taxonomy" id="392032"/>
    <lineage>
        <taxon>Eukaryota</taxon>
        <taxon>Metazoa</taxon>
        <taxon>Spiralia</taxon>
        <taxon>Gnathifera</taxon>
        <taxon>Rotifera</taxon>
        <taxon>Eurotatoria</taxon>
        <taxon>Bdelloidea</taxon>
        <taxon>Philodinida</taxon>
        <taxon>Philodinidae</taxon>
        <taxon>Rotaria</taxon>
    </lineage>
</organism>
<dbReference type="SMART" id="SM00028">
    <property type="entry name" value="TPR"/>
    <property type="match status" value="2"/>
</dbReference>
<dbReference type="InterPro" id="IPR000768">
    <property type="entry name" value="ART"/>
</dbReference>
<evidence type="ECO:0000256" key="9">
    <source>
        <dbReference type="RuleBase" id="RU361228"/>
    </source>
</evidence>